<evidence type="ECO:0000256" key="1">
    <source>
        <dbReference type="SAM" id="MobiDB-lite"/>
    </source>
</evidence>
<keyword evidence="3" id="KW-1185">Reference proteome</keyword>
<gene>
    <name evidence="2" type="ORF">E2C01_026439</name>
</gene>
<feature type="region of interest" description="Disordered" evidence="1">
    <location>
        <begin position="1"/>
        <end position="26"/>
    </location>
</feature>
<accession>A0A5B7EIK2</accession>
<comment type="caution">
    <text evidence="2">The sequence shown here is derived from an EMBL/GenBank/DDBJ whole genome shotgun (WGS) entry which is preliminary data.</text>
</comment>
<proteinExistence type="predicted"/>
<evidence type="ECO:0000313" key="2">
    <source>
        <dbReference type="EMBL" id="MPC33097.1"/>
    </source>
</evidence>
<reference evidence="2 3" key="1">
    <citation type="submission" date="2019-05" db="EMBL/GenBank/DDBJ databases">
        <title>Another draft genome of Portunus trituberculatus and its Hox gene families provides insights of decapod evolution.</title>
        <authorList>
            <person name="Jeong J.-H."/>
            <person name="Song I."/>
            <person name="Kim S."/>
            <person name="Choi T."/>
            <person name="Kim D."/>
            <person name="Ryu S."/>
            <person name="Kim W."/>
        </authorList>
    </citation>
    <scope>NUCLEOTIDE SEQUENCE [LARGE SCALE GENOMIC DNA]</scope>
    <source>
        <tissue evidence="2">Muscle</tissue>
    </source>
</reference>
<organism evidence="2 3">
    <name type="scientific">Portunus trituberculatus</name>
    <name type="common">Swimming crab</name>
    <name type="synonym">Neptunus trituberculatus</name>
    <dbReference type="NCBI Taxonomy" id="210409"/>
    <lineage>
        <taxon>Eukaryota</taxon>
        <taxon>Metazoa</taxon>
        <taxon>Ecdysozoa</taxon>
        <taxon>Arthropoda</taxon>
        <taxon>Crustacea</taxon>
        <taxon>Multicrustacea</taxon>
        <taxon>Malacostraca</taxon>
        <taxon>Eumalacostraca</taxon>
        <taxon>Eucarida</taxon>
        <taxon>Decapoda</taxon>
        <taxon>Pleocyemata</taxon>
        <taxon>Brachyura</taxon>
        <taxon>Eubrachyura</taxon>
        <taxon>Portunoidea</taxon>
        <taxon>Portunidae</taxon>
        <taxon>Portuninae</taxon>
        <taxon>Portunus</taxon>
    </lineage>
</organism>
<name>A0A5B7EIK2_PORTR</name>
<evidence type="ECO:0000313" key="3">
    <source>
        <dbReference type="Proteomes" id="UP000324222"/>
    </source>
</evidence>
<protein>
    <submittedName>
        <fullName evidence="2">Uncharacterized protein</fullName>
    </submittedName>
</protein>
<sequence length="84" mass="9778">MKKRRKRRVGHEKRRKKKRIKMGKKRPCRTHHLSIWCLRVDEAAVLVVVVVAVVVVLMVVAATLHTHAVYLHKWQSGSTFPALF</sequence>
<dbReference type="AlphaFoldDB" id="A0A5B7EIK2"/>
<dbReference type="Proteomes" id="UP000324222">
    <property type="component" value="Unassembled WGS sequence"/>
</dbReference>
<dbReference type="EMBL" id="VSRR010002759">
    <property type="protein sequence ID" value="MPC33097.1"/>
    <property type="molecule type" value="Genomic_DNA"/>
</dbReference>